<dbReference type="AlphaFoldDB" id="A0A2U3AIF6"/>
<dbReference type="EMBL" id="QFVR01000023">
    <property type="protein sequence ID" value="PWI24315.1"/>
    <property type="molecule type" value="Genomic_DNA"/>
</dbReference>
<accession>A0A2U3AIF6</accession>
<protein>
    <submittedName>
        <fullName evidence="1">Uncharacterized protein</fullName>
    </submittedName>
</protein>
<sequence length="515" mass="57501">MRKAQIKKKNRRSAFMIPLVLVFAILVVATTVLFKIQSPAKELTKQPKEQQSAMIAEAGLQTMAAQITTYADVVYKELLARYNQLTPTDKANFDVQKMAEAQVIERLQKLKNKSIVIDDYDKVTTQQPTSTTMVLSTEQANRFTLLAIGKVGSEKTTLKQSFNVNFNIASTTIASKYEVLYAIHTANKTIVQNASNILGLLAAANTSRIYIDGSSCQHAFTGSTYLNKCVNDGNTNASDLKIQNTQNFDQSLPNFPKKEIKTLDETNYNNEQLFYKKKRPKKDPNDEKEKKKYEKIFFLQDGVMTIDSTTEKKFTQEKPFSFTSSEERLQSLNIDQINAYINIGDGVQTLRIDNVTLSNDAKLHIIGNGQLKLFIKNIRSSDGQIIARDSKVSTYIDGTEPILFSPTFKSAGFLYNNRADLTMNLHNYDGNILSGGKKVAITGGSSPIKQLLLAPKATVELTNRTNFIGAIISRSAVITQSSVTFAQPKTAVNFPLSYKEYGLVRSMIQFDTIEK</sequence>
<dbReference type="OrthoDB" id="2455625at2"/>
<evidence type="ECO:0000313" key="1">
    <source>
        <dbReference type="EMBL" id="PWI24315.1"/>
    </source>
</evidence>
<organism evidence="1 2">
    <name type="scientific">Kurthia sibirica</name>
    <dbReference type="NCBI Taxonomy" id="202750"/>
    <lineage>
        <taxon>Bacteria</taxon>
        <taxon>Bacillati</taxon>
        <taxon>Bacillota</taxon>
        <taxon>Bacilli</taxon>
        <taxon>Bacillales</taxon>
        <taxon>Caryophanaceae</taxon>
        <taxon>Kurthia</taxon>
    </lineage>
</organism>
<comment type="caution">
    <text evidence="1">The sequence shown here is derived from an EMBL/GenBank/DDBJ whole genome shotgun (WGS) entry which is preliminary data.</text>
</comment>
<dbReference type="Proteomes" id="UP000245938">
    <property type="component" value="Unassembled WGS sequence"/>
</dbReference>
<keyword evidence="2" id="KW-1185">Reference proteome</keyword>
<name>A0A2U3AIF6_9BACL</name>
<reference evidence="1 2" key="1">
    <citation type="submission" date="2018-05" db="EMBL/GenBank/DDBJ databases">
        <title>Kurthia sibirica genome sequence.</title>
        <authorList>
            <person name="Maclea K.S."/>
            <person name="Goen A.E."/>
        </authorList>
    </citation>
    <scope>NUCLEOTIDE SEQUENCE [LARGE SCALE GENOMIC DNA]</scope>
    <source>
        <strain evidence="1 2">ATCC 49154</strain>
    </source>
</reference>
<evidence type="ECO:0000313" key="2">
    <source>
        <dbReference type="Proteomes" id="UP000245938"/>
    </source>
</evidence>
<proteinExistence type="predicted"/>
<gene>
    <name evidence="1" type="ORF">DEX24_13915</name>
</gene>
<dbReference type="RefSeq" id="WP_109307023.1">
    <property type="nucleotide sequence ID" value="NZ_BJUF01000027.1"/>
</dbReference>